<dbReference type="NCBIfam" id="TIGR01444">
    <property type="entry name" value="fkbM_fam"/>
    <property type="match status" value="1"/>
</dbReference>
<name>A0A1X7EZC1_9PROT</name>
<dbReference type="PANTHER" id="PTHR34203:SF13">
    <property type="entry name" value="EXPRESSED PROTEIN"/>
    <property type="match status" value="1"/>
</dbReference>
<protein>
    <submittedName>
        <fullName evidence="2">Methyltransferase, FkbM family</fullName>
    </submittedName>
</protein>
<sequence>MALQKFDIVSANGMKFFLQLDPQDMAQRDVIAHFLSGQMYEHETSLLFLKALRSGDTAVNVGGNAGYFTMLAATLVGTQGCVVTAEANPTLAALIRNSAALNDISHLSIETVAISDRNGEIVFGSNGSNDSNGGVVPEKAPGEALESNESITQFVARAETLDSLAGRHGLERIRLLKIDTEGHELNVLKGAEGLLREKRIDFIAAELNLPGLTRNRTTQHELRAFMVGHGYHMFLLDHNGALPRLVPPGTEVRQTYTCNVLFSRIETIAGVWDSVANEPAAVHIAQR</sequence>
<feature type="domain" description="Methyltransferase FkbM" evidence="1">
    <location>
        <begin position="61"/>
        <end position="232"/>
    </location>
</feature>
<proteinExistence type="predicted"/>
<keyword evidence="2" id="KW-0489">Methyltransferase</keyword>
<dbReference type="Pfam" id="PF05050">
    <property type="entry name" value="Methyltransf_21"/>
    <property type="match status" value="1"/>
</dbReference>
<dbReference type="STRING" id="286727.SAMN02982917_2133"/>
<dbReference type="RefSeq" id="WP_085085035.1">
    <property type="nucleotide sequence ID" value="NZ_FXAK01000004.1"/>
</dbReference>
<dbReference type="EMBL" id="FXAK01000004">
    <property type="protein sequence ID" value="SMF42529.1"/>
    <property type="molecule type" value="Genomic_DNA"/>
</dbReference>
<dbReference type="InterPro" id="IPR029063">
    <property type="entry name" value="SAM-dependent_MTases_sf"/>
</dbReference>
<dbReference type="InterPro" id="IPR052514">
    <property type="entry name" value="SAM-dependent_MTase"/>
</dbReference>
<dbReference type="SUPFAM" id="SSF53335">
    <property type="entry name" value="S-adenosyl-L-methionine-dependent methyltransferases"/>
    <property type="match status" value="1"/>
</dbReference>
<dbReference type="InterPro" id="IPR006342">
    <property type="entry name" value="FkbM_mtfrase"/>
</dbReference>
<reference evidence="2 3" key="1">
    <citation type="submission" date="2017-04" db="EMBL/GenBank/DDBJ databases">
        <authorList>
            <person name="Afonso C.L."/>
            <person name="Miller P.J."/>
            <person name="Scott M.A."/>
            <person name="Spackman E."/>
            <person name="Goraichik I."/>
            <person name="Dimitrov K.M."/>
            <person name="Suarez D.L."/>
            <person name="Swayne D.E."/>
        </authorList>
    </citation>
    <scope>NUCLEOTIDE SEQUENCE [LARGE SCALE GENOMIC DNA]</scope>
    <source>
        <strain evidence="2 3">A2P</strain>
    </source>
</reference>
<dbReference type="AlphaFoldDB" id="A0A1X7EZC1"/>
<gene>
    <name evidence="2" type="ORF">SAMN02982917_2133</name>
</gene>
<organism evidence="2 3">
    <name type="scientific">Azospirillum oryzae</name>
    <dbReference type="NCBI Taxonomy" id="286727"/>
    <lineage>
        <taxon>Bacteria</taxon>
        <taxon>Pseudomonadati</taxon>
        <taxon>Pseudomonadota</taxon>
        <taxon>Alphaproteobacteria</taxon>
        <taxon>Rhodospirillales</taxon>
        <taxon>Azospirillaceae</taxon>
        <taxon>Azospirillum</taxon>
    </lineage>
</organism>
<dbReference type="GO" id="GO:0032259">
    <property type="term" value="P:methylation"/>
    <property type="evidence" value="ECO:0007669"/>
    <property type="project" value="UniProtKB-KW"/>
</dbReference>
<dbReference type="PANTHER" id="PTHR34203">
    <property type="entry name" value="METHYLTRANSFERASE, FKBM FAMILY PROTEIN"/>
    <property type="match status" value="1"/>
</dbReference>
<evidence type="ECO:0000313" key="3">
    <source>
        <dbReference type="Proteomes" id="UP000192936"/>
    </source>
</evidence>
<evidence type="ECO:0000313" key="2">
    <source>
        <dbReference type="EMBL" id="SMF42529.1"/>
    </source>
</evidence>
<accession>A0A1X7EZC1</accession>
<dbReference type="OrthoDB" id="5679686at2"/>
<dbReference type="Proteomes" id="UP000192936">
    <property type="component" value="Unassembled WGS sequence"/>
</dbReference>
<keyword evidence="2" id="KW-0808">Transferase</keyword>
<evidence type="ECO:0000259" key="1">
    <source>
        <dbReference type="Pfam" id="PF05050"/>
    </source>
</evidence>
<dbReference type="Gene3D" id="3.40.50.150">
    <property type="entry name" value="Vaccinia Virus protein VP39"/>
    <property type="match status" value="1"/>
</dbReference>
<dbReference type="GO" id="GO:0008168">
    <property type="term" value="F:methyltransferase activity"/>
    <property type="evidence" value="ECO:0007669"/>
    <property type="project" value="UniProtKB-KW"/>
</dbReference>